<dbReference type="InterPro" id="IPR034686">
    <property type="entry name" value="Terpene_cyclase-like_2"/>
</dbReference>
<evidence type="ECO:0000313" key="4">
    <source>
        <dbReference type="Proteomes" id="UP001610631"/>
    </source>
</evidence>
<proteinExistence type="inferred from homology"/>
<dbReference type="PANTHER" id="PTHR35201">
    <property type="entry name" value="TERPENE SYNTHASE"/>
    <property type="match status" value="1"/>
</dbReference>
<name>A0ABW7PL87_9ACTN</name>
<dbReference type="PANTHER" id="PTHR35201:SF4">
    <property type="entry name" value="BETA-PINACENE SYNTHASE-RELATED"/>
    <property type="match status" value="1"/>
</dbReference>
<evidence type="ECO:0000256" key="2">
    <source>
        <dbReference type="RuleBase" id="RU366034"/>
    </source>
</evidence>
<evidence type="ECO:0000256" key="1">
    <source>
        <dbReference type="ARBA" id="ARBA00023239"/>
    </source>
</evidence>
<dbReference type="Proteomes" id="UP001610631">
    <property type="component" value="Unassembled WGS sequence"/>
</dbReference>
<keyword evidence="2" id="KW-0479">Metal-binding</keyword>
<dbReference type="RefSeq" id="WP_395512827.1">
    <property type="nucleotide sequence ID" value="NZ_JBBDHD010000111.1"/>
</dbReference>
<keyword evidence="2" id="KW-0460">Magnesium</keyword>
<accession>A0ABW7PL87</accession>
<dbReference type="Pfam" id="PF19086">
    <property type="entry name" value="Terpene_syn_C_2"/>
    <property type="match status" value="1"/>
</dbReference>
<dbReference type="EC" id="4.2.3.-" evidence="2"/>
<gene>
    <name evidence="3" type="ORF">WDV06_29350</name>
</gene>
<keyword evidence="1 2" id="KW-0456">Lyase</keyword>
<dbReference type="SUPFAM" id="SSF48576">
    <property type="entry name" value="Terpenoid synthases"/>
    <property type="match status" value="1"/>
</dbReference>
<comment type="caution">
    <text evidence="3">The sequence shown here is derived from an EMBL/GenBank/DDBJ whole genome shotgun (WGS) entry which is preliminary data.</text>
</comment>
<organism evidence="3 4">
    <name type="scientific">Streptomyces racemochromogenes</name>
    <dbReference type="NCBI Taxonomy" id="67353"/>
    <lineage>
        <taxon>Bacteria</taxon>
        <taxon>Bacillati</taxon>
        <taxon>Actinomycetota</taxon>
        <taxon>Actinomycetes</taxon>
        <taxon>Kitasatosporales</taxon>
        <taxon>Streptomycetaceae</taxon>
        <taxon>Streptomyces</taxon>
    </lineage>
</organism>
<dbReference type="Gene3D" id="1.10.600.10">
    <property type="entry name" value="Farnesyl Diphosphate Synthase"/>
    <property type="match status" value="1"/>
</dbReference>
<evidence type="ECO:0000313" key="3">
    <source>
        <dbReference type="EMBL" id="MFH7599170.1"/>
    </source>
</evidence>
<sequence>MPTDSAGAAPAPVTVLERSLADLWDRTVAGMTGAARAEFRATMADMLESWVWEVENRSHHRVPDPVDYAEMRRRTFGSQLTMYMCRLGHGGRGVPEEIYRSGTVRSLENAAADIGCLINDIFSYQKEVEFEGDMHNHLVVTRTFFDIGYPEALHICHSLMKQRVEEFQHIVANLLPRLCEDRGLDAEGRAGLDAYADELRDWLAGVLNWHRRVRRYGEDELRRQGGGALAATVLSSGFGMAAARIGLPV</sequence>
<keyword evidence="4" id="KW-1185">Reference proteome</keyword>
<reference evidence="3 4" key="1">
    <citation type="submission" date="2024-03" db="EMBL/GenBank/DDBJ databases">
        <title>Whole genome sequencing of Streptomyces racemochromogenes, to identify antimicrobial biosynthetic gene clusters.</title>
        <authorList>
            <person name="Suryawanshi P."/>
            <person name="Krishnaraj P.U."/>
            <person name="Arun Y.P."/>
            <person name="Suryawanshi M.P."/>
            <person name="Rakshit O."/>
        </authorList>
    </citation>
    <scope>NUCLEOTIDE SEQUENCE [LARGE SCALE GENOMIC DNA]</scope>
    <source>
        <strain evidence="3 4">AUDT626</strain>
    </source>
</reference>
<protein>
    <recommendedName>
        <fullName evidence="2">Terpene synthase</fullName>
        <ecNumber evidence="2">4.2.3.-</ecNumber>
    </recommendedName>
</protein>
<dbReference type="InterPro" id="IPR008949">
    <property type="entry name" value="Isoprenoid_synthase_dom_sf"/>
</dbReference>
<dbReference type="EMBL" id="JBBDHD010000111">
    <property type="protein sequence ID" value="MFH7599170.1"/>
    <property type="molecule type" value="Genomic_DNA"/>
</dbReference>
<comment type="similarity">
    <text evidence="2">Belongs to the terpene synthase family.</text>
</comment>
<comment type="cofactor">
    <cofactor evidence="2">
        <name>Mg(2+)</name>
        <dbReference type="ChEBI" id="CHEBI:18420"/>
    </cofactor>
</comment>